<protein>
    <submittedName>
        <fullName evidence="2">Uncharacterized protein</fullName>
    </submittedName>
</protein>
<gene>
    <name evidence="2" type="ORF">ACFP90_11760</name>
</gene>
<accession>A0ABW1ZNA4</accession>
<name>A0ABW1ZNA4_9DEIO</name>
<keyword evidence="3" id="KW-1185">Reference proteome</keyword>
<evidence type="ECO:0000313" key="2">
    <source>
        <dbReference type="EMBL" id="MFC6660952.1"/>
    </source>
</evidence>
<evidence type="ECO:0000313" key="3">
    <source>
        <dbReference type="Proteomes" id="UP001596317"/>
    </source>
</evidence>
<proteinExistence type="predicted"/>
<feature type="region of interest" description="Disordered" evidence="1">
    <location>
        <begin position="1"/>
        <end position="41"/>
    </location>
</feature>
<comment type="caution">
    <text evidence="2">The sequence shown here is derived from an EMBL/GenBank/DDBJ whole genome shotgun (WGS) entry which is preliminary data.</text>
</comment>
<dbReference type="RefSeq" id="WP_224604816.1">
    <property type="nucleotide sequence ID" value="NZ_JAIQXV010000002.1"/>
</dbReference>
<dbReference type="Proteomes" id="UP001596317">
    <property type="component" value="Unassembled WGS sequence"/>
</dbReference>
<evidence type="ECO:0000256" key="1">
    <source>
        <dbReference type="SAM" id="MobiDB-lite"/>
    </source>
</evidence>
<organism evidence="2 3">
    <name type="scientific">Deinococcus multiflagellatus</name>
    <dbReference type="NCBI Taxonomy" id="1656887"/>
    <lineage>
        <taxon>Bacteria</taxon>
        <taxon>Thermotogati</taxon>
        <taxon>Deinococcota</taxon>
        <taxon>Deinococci</taxon>
        <taxon>Deinococcales</taxon>
        <taxon>Deinococcaceae</taxon>
        <taxon>Deinococcus</taxon>
    </lineage>
</organism>
<reference evidence="3" key="1">
    <citation type="journal article" date="2019" name="Int. J. Syst. Evol. Microbiol.">
        <title>The Global Catalogue of Microorganisms (GCM) 10K type strain sequencing project: providing services to taxonomists for standard genome sequencing and annotation.</title>
        <authorList>
            <consortium name="The Broad Institute Genomics Platform"/>
            <consortium name="The Broad Institute Genome Sequencing Center for Infectious Disease"/>
            <person name="Wu L."/>
            <person name="Ma J."/>
        </authorList>
    </citation>
    <scope>NUCLEOTIDE SEQUENCE [LARGE SCALE GENOMIC DNA]</scope>
    <source>
        <strain evidence="3">CCUG 63830</strain>
    </source>
</reference>
<sequence>MTLSQLRPIQSNRQTASSGKTSEAASPQLRGATSAQASQRADWYETAPWPTNGDEAARLHHRLLLGQRVISVGSNWTSSNMALIQRRDYKALRDVQMVKLAQYLRGKKLNKPTILAYHQQTGFHLAASAKNGEGGVSAMAPMAFGQFAAALKLPVVTMANSETIPGYVKKESPGKKWEVNRSFSVEFDCSVDAKIEHIMSSIVANFDTLADMVGAGLPGLSWAYLDFKDTVVNRQGGLVQGFNISLRHKFPYSLVPPANVDNSVSVVNSSPSSMTFKTEEGHLLNGYITFALARVNRQKMKFTVHPTADFSSIPNACKFTVGQGSVLENRIWENLCTKVALKYGV</sequence>
<dbReference type="EMBL" id="JBHSWB010000001">
    <property type="protein sequence ID" value="MFC6660952.1"/>
    <property type="molecule type" value="Genomic_DNA"/>
</dbReference>
<feature type="compositionally biased region" description="Polar residues" evidence="1">
    <location>
        <begin position="1"/>
        <end position="39"/>
    </location>
</feature>